<comment type="caution">
    <text evidence="2">The sequence shown here is derived from an EMBL/GenBank/DDBJ whole genome shotgun (WGS) entry which is preliminary data.</text>
</comment>
<protein>
    <recommendedName>
        <fullName evidence="4">Lipoprotein</fullName>
    </recommendedName>
</protein>
<keyword evidence="3" id="KW-1185">Reference proteome</keyword>
<name>A0ABS3AWQ8_9BACT</name>
<feature type="signal peptide" evidence="1">
    <location>
        <begin position="1"/>
        <end position="19"/>
    </location>
</feature>
<dbReference type="PROSITE" id="PS51257">
    <property type="entry name" value="PROKAR_LIPOPROTEIN"/>
    <property type="match status" value="1"/>
</dbReference>
<evidence type="ECO:0000256" key="1">
    <source>
        <dbReference type="SAM" id="SignalP"/>
    </source>
</evidence>
<keyword evidence="1" id="KW-0732">Signal</keyword>
<evidence type="ECO:0000313" key="3">
    <source>
        <dbReference type="Proteomes" id="UP000717534"/>
    </source>
</evidence>
<feature type="chain" id="PRO_5046424678" description="Lipoprotein" evidence="1">
    <location>
        <begin position="20"/>
        <end position="211"/>
    </location>
</feature>
<accession>A0ABS3AWQ8</accession>
<dbReference type="EMBL" id="JAFITO010000010">
    <property type="protein sequence ID" value="MBN4068327.1"/>
    <property type="molecule type" value="Genomic_DNA"/>
</dbReference>
<gene>
    <name evidence="2" type="ORF">JYU06_02230</name>
</gene>
<evidence type="ECO:0000313" key="2">
    <source>
        <dbReference type="EMBL" id="MBN4068327.1"/>
    </source>
</evidence>
<organism evidence="2 3">
    <name type="scientific">Desulfotalea psychrophila</name>
    <dbReference type="NCBI Taxonomy" id="84980"/>
    <lineage>
        <taxon>Bacteria</taxon>
        <taxon>Pseudomonadati</taxon>
        <taxon>Thermodesulfobacteriota</taxon>
        <taxon>Desulfobulbia</taxon>
        <taxon>Desulfobulbales</taxon>
        <taxon>Desulfocapsaceae</taxon>
        <taxon>Desulfotalea</taxon>
    </lineage>
</organism>
<proteinExistence type="predicted"/>
<evidence type="ECO:0008006" key="4">
    <source>
        <dbReference type="Google" id="ProtNLM"/>
    </source>
</evidence>
<dbReference type="Proteomes" id="UP000717534">
    <property type="component" value="Unassembled WGS sequence"/>
</dbReference>
<reference evidence="2 3" key="1">
    <citation type="submission" date="2021-02" db="EMBL/GenBank/DDBJ databases">
        <title>Activity-based single-cell genomes from oceanic crustal fluid captures similar information to metagenomic and metatranscriptomic surveys with orders of magnitude less sampling.</title>
        <authorList>
            <person name="D'Angelo T.S."/>
            <person name="Orcutt B.N."/>
        </authorList>
    </citation>
    <scope>NUCLEOTIDE SEQUENCE [LARGE SCALE GENOMIC DNA]</scope>
    <source>
        <strain evidence="2">AH-315-G02</strain>
    </source>
</reference>
<sequence>MIRFFSVLCCLFFTLTACSFVSDAPKEIGPLPELSCVAVLPTAIPAGRNEALSAARKKSLLEGAAFFDSVLAEELGDRAEFIVLTENQLDAILGDSWGGRIQQVRDVGKATGCGAILKTSLSRYRERIGSEMSAETSASAAFSMQLTGVERGDVLWSTSFDETQKALFDDIFSFDKAQKRGFKWVSVQDLSRDGLRSRLQKFPYFLKVDGE</sequence>
<dbReference type="Gene3D" id="3.40.50.10610">
    <property type="entry name" value="ABC-type transport auxiliary lipoprotein component"/>
    <property type="match status" value="1"/>
</dbReference>